<dbReference type="AlphaFoldDB" id="A0A316U7T3"/>
<dbReference type="GO" id="GO:0016829">
    <property type="term" value="F:lyase activity"/>
    <property type="evidence" value="ECO:0007669"/>
    <property type="project" value="InterPro"/>
</dbReference>
<reference evidence="1 2" key="1">
    <citation type="journal article" date="2018" name="Mol. Biol. Evol.">
        <title>Broad Genomic Sampling Reveals a Smut Pathogenic Ancestry of the Fungal Clade Ustilaginomycotina.</title>
        <authorList>
            <person name="Kijpornyongpan T."/>
            <person name="Mondo S.J."/>
            <person name="Barry K."/>
            <person name="Sandor L."/>
            <person name="Lee J."/>
            <person name="Lipzen A."/>
            <person name="Pangilinan J."/>
            <person name="LaButti K."/>
            <person name="Hainaut M."/>
            <person name="Henrissat B."/>
            <person name="Grigoriev I.V."/>
            <person name="Spatafora J.W."/>
            <person name="Aime M.C."/>
        </authorList>
    </citation>
    <scope>NUCLEOTIDE SEQUENCE [LARGE SCALE GENOMIC DNA]</scope>
    <source>
        <strain evidence="1 2">MCA 4718</strain>
    </source>
</reference>
<dbReference type="Pfam" id="PF06314">
    <property type="entry name" value="ADC"/>
    <property type="match status" value="1"/>
</dbReference>
<protein>
    <submittedName>
        <fullName evidence="1">Uncharacterized protein</fullName>
    </submittedName>
</protein>
<dbReference type="OrthoDB" id="1047367at2759"/>
<dbReference type="RefSeq" id="XP_025348064.1">
    <property type="nucleotide sequence ID" value="XM_025492354.1"/>
</dbReference>
<proteinExistence type="predicted"/>
<dbReference type="Proteomes" id="UP000245942">
    <property type="component" value="Unassembled WGS sequence"/>
</dbReference>
<sequence>MFEATKQFHRVPVGFGPAPSPRQDPNGKRFDWSKAETRTVGIVVECDRAAVQAILPEGYTVEPPSTTAADKANVLFEVMELRKLPWLAGRGYNTWGVYISDVVCRRAQQKDGSPYKASYMAVLFESFTDPITTGREELGFSKLWAELPDGAVSEDGKTRVHTAGWYGYEFMKMELKGLKDHNPTTAPAITRKGELFSHPSQHGFLHHRYVPAVGEPGKADASYATFNPAPPGAPHILSYQAPFPSPDPCNPKESTSVDGAEVTLTITPGTFEQLPTLHNVVRALAELKPGKVLEAAVQHIQGASDLSEYHANEGQPNLDVRIS</sequence>
<dbReference type="Gene3D" id="2.40.400.10">
    <property type="entry name" value="Acetoacetate decarboxylase-like"/>
    <property type="match status" value="1"/>
</dbReference>
<name>A0A316U7T3_9BASI</name>
<dbReference type="EMBL" id="KZ819326">
    <property type="protein sequence ID" value="PWN20904.1"/>
    <property type="molecule type" value="Genomic_DNA"/>
</dbReference>
<gene>
    <name evidence="1" type="ORF">BCV69DRAFT_282415</name>
</gene>
<evidence type="ECO:0000313" key="1">
    <source>
        <dbReference type="EMBL" id="PWN20904.1"/>
    </source>
</evidence>
<organism evidence="1 2">
    <name type="scientific">Pseudomicrostroma glucosiphilum</name>
    <dbReference type="NCBI Taxonomy" id="1684307"/>
    <lineage>
        <taxon>Eukaryota</taxon>
        <taxon>Fungi</taxon>
        <taxon>Dikarya</taxon>
        <taxon>Basidiomycota</taxon>
        <taxon>Ustilaginomycotina</taxon>
        <taxon>Exobasidiomycetes</taxon>
        <taxon>Microstromatales</taxon>
        <taxon>Microstromatales incertae sedis</taxon>
        <taxon>Pseudomicrostroma</taxon>
    </lineage>
</organism>
<evidence type="ECO:0000313" key="2">
    <source>
        <dbReference type="Proteomes" id="UP000245942"/>
    </source>
</evidence>
<dbReference type="STRING" id="1684307.A0A316U7T3"/>
<accession>A0A316U7T3</accession>
<dbReference type="GeneID" id="37014088"/>
<keyword evidence="2" id="KW-1185">Reference proteome</keyword>
<dbReference type="InterPro" id="IPR010451">
    <property type="entry name" value="Acetoacetate_decarboxylase"/>
</dbReference>
<dbReference type="InterPro" id="IPR023375">
    <property type="entry name" value="ADC_dom_sf"/>
</dbReference>
<dbReference type="SUPFAM" id="SSF160104">
    <property type="entry name" value="Acetoacetate decarboxylase-like"/>
    <property type="match status" value="1"/>
</dbReference>